<dbReference type="FunFam" id="1.20.200.10:FF:000015">
    <property type="entry name" value="argininosuccinate lyase isoform X2"/>
    <property type="match status" value="1"/>
</dbReference>
<dbReference type="GO" id="GO:0004056">
    <property type="term" value="F:argininosuccinate lyase activity"/>
    <property type="evidence" value="ECO:0007669"/>
    <property type="project" value="InterPro"/>
</dbReference>
<dbReference type="PRINTS" id="PR00149">
    <property type="entry name" value="FUMRATELYASE"/>
</dbReference>
<organism evidence="6 7">
    <name type="scientific">Catharus ustulatus</name>
    <name type="common">Russet-backed thrush</name>
    <name type="synonym">Hylocichla ustulatus</name>
    <dbReference type="NCBI Taxonomy" id="91951"/>
    <lineage>
        <taxon>Eukaryota</taxon>
        <taxon>Metazoa</taxon>
        <taxon>Chordata</taxon>
        <taxon>Craniata</taxon>
        <taxon>Vertebrata</taxon>
        <taxon>Euteleostomi</taxon>
        <taxon>Archelosauria</taxon>
        <taxon>Archosauria</taxon>
        <taxon>Dinosauria</taxon>
        <taxon>Saurischia</taxon>
        <taxon>Theropoda</taxon>
        <taxon>Coelurosauria</taxon>
        <taxon>Aves</taxon>
        <taxon>Neognathae</taxon>
        <taxon>Neoaves</taxon>
        <taxon>Telluraves</taxon>
        <taxon>Australaves</taxon>
        <taxon>Passeriformes</taxon>
        <taxon>Turdidae</taxon>
        <taxon>Catharus</taxon>
    </lineage>
</organism>
<reference evidence="6" key="3">
    <citation type="submission" date="2025-09" db="UniProtKB">
        <authorList>
            <consortium name="Ensembl"/>
        </authorList>
    </citation>
    <scope>IDENTIFICATION</scope>
</reference>
<evidence type="ECO:0000256" key="1">
    <source>
        <dbReference type="ARBA" id="ARBA00010755"/>
    </source>
</evidence>
<proteinExistence type="inferred from homology"/>
<dbReference type="PANTHER" id="PTHR43814:SF1">
    <property type="entry name" value="ARGININOSUCCINATE LYASE"/>
    <property type="match status" value="1"/>
</dbReference>
<comment type="similarity">
    <text evidence="1">Belongs to the lyase 1 family. Argininosuccinate lyase subfamily.</text>
</comment>
<dbReference type="PRINTS" id="PR00145">
    <property type="entry name" value="ARGSUCLYASE"/>
</dbReference>
<dbReference type="FunFam" id="1.10.40.30:FF:000001">
    <property type="entry name" value="Argininosuccinate lyase"/>
    <property type="match status" value="1"/>
</dbReference>
<dbReference type="GO" id="GO:0042450">
    <property type="term" value="P:L-arginine biosynthetic process via ornithine"/>
    <property type="evidence" value="ECO:0007669"/>
    <property type="project" value="InterPro"/>
</dbReference>
<dbReference type="SUPFAM" id="SSF48557">
    <property type="entry name" value="L-aspartase-like"/>
    <property type="match status" value="1"/>
</dbReference>
<dbReference type="Pfam" id="PF00206">
    <property type="entry name" value="Lyase_1"/>
    <property type="match status" value="1"/>
</dbReference>
<name>A0A8C3UKD4_CATUS</name>
<dbReference type="Gene3D" id="1.20.200.10">
    <property type="entry name" value="Fumarase/aspartase (Central domain)"/>
    <property type="match status" value="2"/>
</dbReference>
<dbReference type="InterPro" id="IPR009049">
    <property type="entry name" value="Argininosuccinate_lyase"/>
</dbReference>
<dbReference type="Proteomes" id="UP000694563">
    <property type="component" value="Chromosome 22"/>
</dbReference>
<reference evidence="6" key="1">
    <citation type="submission" date="2020-10" db="EMBL/GenBank/DDBJ databases">
        <title>Catharus ustulatus (Swainson's thrush) genome, bCatUst1, primary haplotype v2.</title>
        <authorList>
            <person name="Delmore K."/>
            <person name="Vafadar M."/>
            <person name="Formenti G."/>
            <person name="Chow W."/>
            <person name="Pelan S."/>
            <person name="Howe K."/>
            <person name="Rhie A."/>
            <person name="Mountcastle J."/>
            <person name="Haase B."/>
            <person name="Fedrigo O."/>
            <person name="Jarvis E.D."/>
        </authorList>
    </citation>
    <scope>NUCLEOTIDE SEQUENCE [LARGE SCALE GENOMIC DNA]</scope>
</reference>
<dbReference type="Gene3D" id="1.10.40.30">
    <property type="entry name" value="Fumarase/aspartase (C-terminal domain)"/>
    <property type="match status" value="1"/>
</dbReference>
<evidence type="ECO:0008006" key="8">
    <source>
        <dbReference type="Google" id="ProtNLM"/>
    </source>
</evidence>
<dbReference type="GO" id="GO:0005212">
    <property type="term" value="F:structural constituent of eye lens"/>
    <property type="evidence" value="ECO:0007669"/>
    <property type="project" value="UniProtKB-KW"/>
</dbReference>
<evidence type="ECO:0000256" key="2">
    <source>
        <dbReference type="ARBA" id="ARBA00011881"/>
    </source>
</evidence>
<gene>
    <name evidence="6" type="primary">LOC117005880</name>
</gene>
<evidence type="ECO:0000313" key="6">
    <source>
        <dbReference type="Ensembl" id="ENSCUSP00005014595.1"/>
    </source>
</evidence>
<dbReference type="HAMAP" id="MF_00006">
    <property type="entry name" value="Arg_succ_lyase"/>
    <property type="match status" value="1"/>
</dbReference>
<evidence type="ECO:0000259" key="5">
    <source>
        <dbReference type="Pfam" id="PF14698"/>
    </source>
</evidence>
<dbReference type="PROSITE" id="PS00163">
    <property type="entry name" value="FUMARATE_LYASES"/>
    <property type="match status" value="1"/>
</dbReference>
<protein>
    <recommendedName>
        <fullName evidence="8">Argininosuccinate lyase</fullName>
    </recommendedName>
</protein>
<dbReference type="InterPro" id="IPR000362">
    <property type="entry name" value="Fumarate_lyase_fam"/>
</dbReference>
<evidence type="ECO:0000313" key="7">
    <source>
        <dbReference type="Proteomes" id="UP000694563"/>
    </source>
</evidence>
<keyword evidence="3" id="KW-0273">Eye lens protein</keyword>
<dbReference type="FunFam" id="1.10.275.10:FF:000002">
    <property type="entry name" value="Argininosuccinate lyase"/>
    <property type="match status" value="1"/>
</dbReference>
<dbReference type="Pfam" id="PF14698">
    <property type="entry name" value="ASL_C2"/>
    <property type="match status" value="1"/>
</dbReference>
<dbReference type="GO" id="GO:0005829">
    <property type="term" value="C:cytosol"/>
    <property type="evidence" value="ECO:0007669"/>
    <property type="project" value="TreeGrafter"/>
</dbReference>
<dbReference type="InterPro" id="IPR008948">
    <property type="entry name" value="L-Aspartase-like"/>
</dbReference>
<dbReference type="InterPro" id="IPR024083">
    <property type="entry name" value="Fumarase/histidase_N"/>
</dbReference>
<dbReference type="NCBIfam" id="TIGR00838">
    <property type="entry name" value="argH"/>
    <property type="match status" value="1"/>
</dbReference>
<comment type="subunit">
    <text evidence="2">Homotetramer.</text>
</comment>
<feature type="domain" description="Argininosuccinate lyase C-terminal" evidence="5">
    <location>
        <begin position="341"/>
        <end position="407"/>
    </location>
</feature>
<dbReference type="AlphaFoldDB" id="A0A8C3UKD4"/>
<dbReference type="InterPro" id="IPR020557">
    <property type="entry name" value="Fumarate_lyase_CS"/>
</dbReference>
<keyword evidence="7" id="KW-1185">Reference proteome</keyword>
<dbReference type="Gene3D" id="1.10.275.10">
    <property type="entry name" value="Fumarase/aspartase (N-terminal domain)"/>
    <property type="match status" value="1"/>
</dbReference>
<dbReference type="PANTHER" id="PTHR43814">
    <property type="entry name" value="ARGININOSUCCINATE LYASE"/>
    <property type="match status" value="1"/>
</dbReference>
<feature type="domain" description="Fumarate lyase N-terminal" evidence="4">
    <location>
        <begin position="8"/>
        <end position="198"/>
    </location>
</feature>
<accession>A0A8C3UKD4</accession>
<evidence type="ECO:0000256" key="3">
    <source>
        <dbReference type="ARBA" id="ARBA00022613"/>
    </source>
</evidence>
<sequence length="438" mass="47981">MGDKMMAGRFVGSTDPIMEMLSASITVDQRLSEVDIQGSMAYAKALEKAGILSKTELEKILSGLEKISEEWSKGVFGVIPTDEDIHTANERRLKELIGDVAGKLHTGRSRNDQVVTDLKLFMKNSLSIISTHLLQLIKTLVERAAIEIDVILPGYTHLQKAQPIRWSQFLLSHAVALTRDSERLGEIKKRINVLPLGSLNSMDAVSERDFVVELLSVATLLMIHLSKMAEDLIIYSTSEFGFLTLSDTYCSGSSLMPQKKNPDSLELIRSKAGRVFGRLAAILMVLKGLPSTYNKDLQEDKEAVFDVVDTLNAVLQVATGVISTLQINKESMEKALSPEILSSDLALYLVHKGMPFRQAHIAAGKAVHLAETKGITINNLSLEDLKSISPLFGSDVAQVFSVVSSVEQYTAAGGTAKSSVSAQIEQLRELLKRLKEQA</sequence>
<dbReference type="CDD" id="cd01359">
    <property type="entry name" value="Argininosuccinate_lyase"/>
    <property type="match status" value="1"/>
</dbReference>
<dbReference type="Ensembl" id="ENSCUST00005015166.1">
    <property type="protein sequence ID" value="ENSCUSP00005014595.1"/>
    <property type="gene ID" value="ENSCUSG00005009222.1"/>
</dbReference>
<reference evidence="6" key="2">
    <citation type="submission" date="2025-08" db="UniProtKB">
        <authorList>
            <consortium name="Ensembl"/>
        </authorList>
    </citation>
    <scope>IDENTIFICATION</scope>
</reference>
<dbReference type="InterPro" id="IPR029419">
    <property type="entry name" value="Arg_succ_lyase_C"/>
</dbReference>
<evidence type="ECO:0000259" key="4">
    <source>
        <dbReference type="Pfam" id="PF00206"/>
    </source>
</evidence>
<dbReference type="InterPro" id="IPR022761">
    <property type="entry name" value="Fumarate_lyase_N"/>
</dbReference>